<dbReference type="Proteomes" id="UP000195602">
    <property type="component" value="Unassembled WGS sequence"/>
</dbReference>
<feature type="compositionally biased region" description="Polar residues" evidence="1">
    <location>
        <begin position="48"/>
        <end position="64"/>
    </location>
</feature>
<proteinExistence type="predicted"/>
<dbReference type="AlphaFoldDB" id="A0AA91PVE8"/>
<protein>
    <submittedName>
        <fullName evidence="2">Uncharacterized protein</fullName>
    </submittedName>
</protein>
<name>A0AA91PVE8_CLALS</name>
<organism evidence="2 3">
    <name type="scientific">Clavispora lusitaniae</name>
    <name type="common">Candida lusitaniae</name>
    <dbReference type="NCBI Taxonomy" id="36911"/>
    <lineage>
        <taxon>Eukaryota</taxon>
        <taxon>Fungi</taxon>
        <taxon>Dikarya</taxon>
        <taxon>Ascomycota</taxon>
        <taxon>Saccharomycotina</taxon>
        <taxon>Pichiomycetes</taxon>
        <taxon>Metschnikowiaceae</taxon>
        <taxon>Clavispora</taxon>
    </lineage>
</organism>
<gene>
    <name evidence="2" type="ORF">A9F13_26g00484</name>
</gene>
<accession>A0AA91PVE8</accession>
<dbReference type="KEGG" id="clus:A9F13_26g00484"/>
<dbReference type="EMBL" id="LYUB02000026">
    <property type="protein sequence ID" value="OVF04694.1"/>
    <property type="molecule type" value="Genomic_DNA"/>
</dbReference>
<sequence>MPWIRSDKNAQDGTAHRSPMGPFSVEICTQERPLGRNTSRKPQAALATATSTCSRPQEASQMESGSAVCAVVRFSIKISLRDSARRRITPDPPQV</sequence>
<feature type="compositionally biased region" description="Basic and acidic residues" evidence="1">
    <location>
        <begin position="1"/>
        <end position="10"/>
    </location>
</feature>
<reference evidence="2 3" key="1">
    <citation type="submission" date="2017-04" db="EMBL/GenBank/DDBJ databases">
        <title>Draft genome of the yeast Clavispora lusitaniae type strain CBS 6936.</title>
        <authorList>
            <person name="Durrens P."/>
            <person name="Klopp C."/>
            <person name="Biteau N."/>
            <person name="Fitton-Ouhabi V."/>
            <person name="Dementhon K."/>
            <person name="Accoceberry I."/>
            <person name="Sherman D.J."/>
            <person name="Noel T."/>
        </authorList>
    </citation>
    <scope>NUCLEOTIDE SEQUENCE [LARGE SCALE GENOMIC DNA]</scope>
    <source>
        <strain evidence="2 3">CBS 6936</strain>
    </source>
</reference>
<evidence type="ECO:0000313" key="3">
    <source>
        <dbReference type="Proteomes" id="UP000195602"/>
    </source>
</evidence>
<feature type="region of interest" description="Disordered" evidence="1">
    <location>
        <begin position="1"/>
        <end position="64"/>
    </location>
</feature>
<comment type="caution">
    <text evidence="2">The sequence shown here is derived from an EMBL/GenBank/DDBJ whole genome shotgun (WGS) entry which is preliminary data.</text>
</comment>
<evidence type="ECO:0000313" key="2">
    <source>
        <dbReference type="EMBL" id="OVF04694.1"/>
    </source>
</evidence>
<evidence type="ECO:0000256" key="1">
    <source>
        <dbReference type="SAM" id="MobiDB-lite"/>
    </source>
</evidence>